<dbReference type="Pfam" id="PF00583">
    <property type="entry name" value="Acetyltransf_1"/>
    <property type="match status" value="1"/>
</dbReference>
<dbReference type="PROSITE" id="PS51186">
    <property type="entry name" value="GNAT"/>
    <property type="match status" value="1"/>
</dbReference>
<gene>
    <name evidence="2" type="ORF">BA177_16680</name>
</gene>
<organism evidence="2 3">
    <name type="scientific">Woeseia oceani</name>
    <dbReference type="NCBI Taxonomy" id="1548547"/>
    <lineage>
        <taxon>Bacteria</taxon>
        <taxon>Pseudomonadati</taxon>
        <taxon>Pseudomonadota</taxon>
        <taxon>Gammaproteobacteria</taxon>
        <taxon>Woeseiales</taxon>
        <taxon>Woeseiaceae</taxon>
        <taxon>Woeseia</taxon>
    </lineage>
</organism>
<dbReference type="InterPro" id="IPR016181">
    <property type="entry name" value="Acyl_CoA_acyltransferase"/>
</dbReference>
<dbReference type="AlphaFoldDB" id="A0A193LLT1"/>
<evidence type="ECO:0000313" key="2">
    <source>
        <dbReference type="EMBL" id="ANO53344.1"/>
    </source>
</evidence>
<dbReference type="EMBL" id="CP016268">
    <property type="protein sequence ID" value="ANO53344.1"/>
    <property type="molecule type" value="Genomic_DNA"/>
</dbReference>
<sequence>MQVRIAETDAEIMACLDCLKYLRPHLEAETFVETVREMEGNGFNLAYIEENRKVVAVAGYRFMHTLFAGDTIYVDDLVTDPSLRSRGYGQALVAWLREFAIDEGCQMLHLDSGVQRDRAHQFYFASGFHINCFHFAMEFDD</sequence>
<feature type="domain" description="N-acetyltransferase" evidence="1">
    <location>
        <begin position="1"/>
        <end position="141"/>
    </location>
</feature>
<name>A0A193LLT1_9GAMM</name>
<dbReference type="KEGG" id="woc:BA177_16680"/>
<dbReference type="OrthoDB" id="9799601at2"/>
<dbReference type="Gene3D" id="3.40.630.30">
    <property type="match status" value="1"/>
</dbReference>
<dbReference type="SUPFAM" id="SSF55729">
    <property type="entry name" value="Acyl-CoA N-acyltransferases (Nat)"/>
    <property type="match status" value="1"/>
</dbReference>
<dbReference type="InterPro" id="IPR000182">
    <property type="entry name" value="GNAT_dom"/>
</dbReference>
<dbReference type="GO" id="GO:0016747">
    <property type="term" value="F:acyltransferase activity, transferring groups other than amino-acyl groups"/>
    <property type="evidence" value="ECO:0007669"/>
    <property type="project" value="InterPro"/>
</dbReference>
<proteinExistence type="predicted"/>
<dbReference type="Proteomes" id="UP000092695">
    <property type="component" value="Chromosome"/>
</dbReference>
<reference evidence="2 3" key="1">
    <citation type="submission" date="2016-06" db="EMBL/GenBank/DDBJ databases">
        <title>Complete genome sequence of a deep-branching marine Gamma Proteobacterium Woeseia oceani type strain XK5.</title>
        <authorList>
            <person name="Mu D."/>
            <person name="Du Z."/>
        </authorList>
    </citation>
    <scope>NUCLEOTIDE SEQUENCE [LARGE SCALE GENOMIC DNA]</scope>
    <source>
        <strain evidence="2 3">XK5</strain>
    </source>
</reference>
<evidence type="ECO:0000259" key="1">
    <source>
        <dbReference type="PROSITE" id="PS51186"/>
    </source>
</evidence>
<dbReference type="CDD" id="cd04301">
    <property type="entry name" value="NAT_SF"/>
    <property type="match status" value="1"/>
</dbReference>
<keyword evidence="3" id="KW-1185">Reference proteome</keyword>
<accession>A0A193LLT1</accession>
<protein>
    <recommendedName>
        <fullName evidence="1">N-acetyltransferase domain-containing protein</fullName>
    </recommendedName>
</protein>
<evidence type="ECO:0000313" key="3">
    <source>
        <dbReference type="Proteomes" id="UP000092695"/>
    </source>
</evidence>